<dbReference type="Gene3D" id="3.40.50.2300">
    <property type="match status" value="2"/>
</dbReference>
<dbReference type="InterPro" id="IPR010982">
    <property type="entry name" value="Lambda_DNA-bd_dom_sf"/>
</dbReference>
<evidence type="ECO:0000313" key="6">
    <source>
        <dbReference type="Proteomes" id="UP000520156"/>
    </source>
</evidence>
<proteinExistence type="predicted"/>
<reference evidence="5 6" key="1">
    <citation type="submission" date="2020-08" db="EMBL/GenBank/DDBJ databases">
        <title>The genome sequence of Novosphingobium flavum 4Y4.</title>
        <authorList>
            <person name="Liu Y."/>
        </authorList>
    </citation>
    <scope>NUCLEOTIDE SEQUENCE [LARGE SCALE GENOMIC DNA]</scope>
    <source>
        <strain evidence="5 6">4Y4</strain>
    </source>
</reference>
<dbReference type="AlphaFoldDB" id="A0A7X1KC71"/>
<dbReference type="PANTHER" id="PTHR30146">
    <property type="entry name" value="LACI-RELATED TRANSCRIPTIONAL REPRESSOR"/>
    <property type="match status" value="1"/>
</dbReference>
<gene>
    <name evidence="5" type="ORF">H7F49_09630</name>
</gene>
<dbReference type="GO" id="GO:0003700">
    <property type="term" value="F:DNA-binding transcription factor activity"/>
    <property type="evidence" value="ECO:0007669"/>
    <property type="project" value="TreeGrafter"/>
</dbReference>
<comment type="caution">
    <text evidence="5">The sequence shown here is derived from an EMBL/GenBank/DDBJ whole genome shotgun (WGS) entry which is preliminary data.</text>
</comment>
<name>A0A7X1KC71_9SPHN</name>
<keyword evidence="6" id="KW-1185">Reference proteome</keyword>
<dbReference type="PROSITE" id="PS50932">
    <property type="entry name" value="HTH_LACI_2"/>
    <property type="match status" value="1"/>
</dbReference>
<dbReference type="InterPro" id="IPR028082">
    <property type="entry name" value="Peripla_BP_I"/>
</dbReference>
<dbReference type="SUPFAM" id="SSF53822">
    <property type="entry name" value="Periplasmic binding protein-like I"/>
    <property type="match status" value="1"/>
</dbReference>
<keyword evidence="1" id="KW-0805">Transcription regulation</keyword>
<dbReference type="Proteomes" id="UP000520156">
    <property type="component" value="Unassembled WGS sequence"/>
</dbReference>
<dbReference type="EMBL" id="JACLAU010000012">
    <property type="protein sequence ID" value="MBC2651963.1"/>
    <property type="molecule type" value="Genomic_DNA"/>
</dbReference>
<dbReference type="Gene3D" id="1.10.260.40">
    <property type="entry name" value="lambda repressor-like DNA-binding domains"/>
    <property type="match status" value="1"/>
</dbReference>
<dbReference type="InterPro" id="IPR000843">
    <property type="entry name" value="HTH_LacI"/>
</dbReference>
<dbReference type="Pfam" id="PF00356">
    <property type="entry name" value="LacI"/>
    <property type="match status" value="1"/>
</dbReference>
<evidence type="ECO:0000259" key="4">
    <source>
        <dbReference type="PROSITE" id="PS50932"/>
    </source>
</evidence>
<evidence type="ECO:0000256" key="3">
    <source>
        <dbReference type="ARBA" id="ARBA00023163"/>
    </source>
</evidence>
<dbReference type="PANTHER" id="PTHR30146:SF120">
    <property type="entry name" value="ALANINE RACEMASE"/>
    <property type="match status" value="1"/>
</dbReference>
<sequence>MRQHRVTSFDVAALAGVSQSTVSRALAGDPVVSEPTRTRVLAAAAELNYHIDENAARLRTGRTGTLAVVVISREGEDHKDVNPFYFSLLGAICAAASSRGHETLVSFQDAAETLSGRYEEQRKADGLIVIGTTANRTAWNYFREIGENGAHIVYWGSPFDEGLDWIRADNQEGARLATGHLIANGYRRIACITSDHSPQRQFKERYDGHVARMREEGLPTRAVEIDESLPREEQGRKAVSDLIASGEPFDAIFVVCDQIALGVLLELHERGIAVPGQVGVVGFDGIRSGAYAIPPLTSVEPDFQSAGTMLVDKLLKQIAGTPSDERRVPVRLVPRASSKGPGLLP</sequence>
<dbReference type="SUPFAM" id="SSF47413">
    <property type="entry name" value="lambda repressor-like DNA-binding domains"/>
    <property type="match status" value="1"/>
</dbReference>
<evidence type="ECO:0000313" key="5">
    <source>
        <dbReference type="EMBL" id="MBC2651963.1"/>
    </source>
</evidence>
<dbReference type="Pfam" id="PF13377">
    <property type="entry name" value="Peripla_BP_3"/>
    <property type="match status" value="1"/>
</dbReference>
<dbReference type="CDD" id="cd01392">
    <property type="entry name" value="HTH_LacI"/>
    <property type="match status" value="1"/>
</dbReference>
<evidence type="ECO:0000256" key="2">
    <source>
        <dbReference type="ARBA" id="ARBA00023125"/>
    </source>
</evidence>
<accession>A0A7X1KC71</accession>
<dbReference type="SMART" id="SM00354">
    <property type="entry name" value="HTH_LACI"/>
    <property type="match status" value="1"/>
</dbReference>
<dbReference type="GO" id="GO:0000976">
    <property type="term" value="F:transcription cis-regulatory region binding"/>
    <property type="evidence" value="ECO:0007669"/>
    <property type="project" value="TreeGrafter"/>
</dbReference>
<feature type="domain" description="HTH lacI-type" evidence="4">
    <location>
        <begin position="6"/>
        <end position="60"/>
    </location>
</feature>
<evidence type="ECO:0000256" key="1">
    <source>
        <dbReference type="ARBA" id="ARBA00023015"/>
    </source>
</evidence>
<dbReference type="InterPro" id="IPR046335">
    <property type="entry name" value="LacI/GalR-like_sensor"/>
</dbReference>
<protein>
    <submittedName>
        <fullName evidence="5">LacI family DNA-binding transcriptional regulator</fullName>
    </submittedName>
</protein>
<keyword evidence="2 5" id="KW-0238">DNA-binding</keyword>
<keyword evidence="3" id="KW-0804">Transcription</keyword>
<organism evidence="5 6">
    <name type="scientific">Novosphingobium aerophilum</name>
    <dbReference type="NCBI Taxonomy" id="2839843"/>
    <lineage>
        <taxon>Bacteria</taxon>
        <taxon>Pseudomonadati</taxon>
        <taxon>Pseudomonadota</taxon>
        <taxon>Alphaproteobacteria</taxon>
        <taxon>Sphingomonadales</taxon>
        <taxon>Sphingomonadaceae</taxon>
        <taxon>Novosphingobium</taxon>
    </lineage>
</organism>
<dbReference type="RefSeq" id="WP_185683383.1">
    <property type="nucleotide sequence ID" value="NZ_JACLAU010000012.1"/>
</dbReference>